<dbReference type="Gene3D" id="3.40.50.1820">
    <property type="entry name" value="alpha/beta hydrolase"/>
    <property type="match status" value="1"/>
</dbReference>
<dbReference type="Proteomes" id="UP000078561">
    <property type="component" value="Unassembled WGS sequence"/>
</dbReference>
<feature type="domain" description="Serine hydrolase" evidence="2">
    <location>
        <begin position="3"/>
        <end position="221"/>
    </location>
</feature>
<dbReference type="AlphaFoldDB" id="A0A168QCK9"/>
<organism evidence="3">
    <name type="scientific">Absidia glauca</name>
    <name type="common">Pin mould</name>
    <dbReference type="NCBI Taxonomy" id="4829"/>
    <lineage>
        <taxon>Eukaryota</taxon>
        <taxon>Fungi</taxon>
        <taxon>Fungi incertae sedis</taxon>
        <taxon>Mucoromycota</taxon>
        <taxon>Mucoromycotina</taxon>
        <taxon>Mucoromycetes</taxon>
        <taxon>Mucorales</taxon>
        <taxon>Cunninghamellaceae</taxon>
        <taxon>Absidia</taxon>
    </lineage>
</organism>
<dbReference type="GO" id="GO:0005634">
    <property type="term" value="C:nucleus"/>
    <property type="evidence" value="ECO:0007669"/>
    <property type="project" value="TreeGrafter"/>
</dbReference>
<dbReference type="PANTHER" id="PTHR48070:SF6">
    <property type="entry name" value="ESTERASE OVCA2"/>
    <property type="match status" value="1"/>
</dbReference>
<dbReference type="GO" id="GO:0016787">
    <property type="term" value="F:hydrolase activity"/>
    <property type="evidence" value="ECO:0007669"/>
    <property type="project" value="UniProtKB-KW"/>
</dbReference>
<accession>A0A168QCK9</accession>
<dbReference type="EMBL" id="LT554356">
    <property type="protein sequence ID" value="SAM04298.1"/>
    <property type="molecule type" value="Genomic_DNA"/>
</dbReference>
<reference evidence="3" key="1">
    <citation type="submission" date="2016-04" db="EMBL/GenBank/DDBJ databases">
        <authorList>
            <person name="Evans L.H."/>
            <person name="Alamgir A."/>
            <person name="Owens N."/>
            <person name="Weber N.D."/>
            <person name="Virtaneva K."/>
            <person name="Barbian K."/>
            <person name="Babar A."/>
            <person name="Rosenke K."/>
        </authorList>
    </citation>
    <scope>NUCLEOTIDE SEQUENCE [LARGE SCALE GENOMIC DNA]</scope>
    <source>
        <strain evidence="3">CBS 101.48</strain>
    </source>
</reference>
<dbReference type="FunCoup" id="A0A168QCK9">
    <property type="interactions" value="208"/>
</dbReference>
<sequence>MPKLKILCLHGLAENAIYMRKKTEFMMRSVEDMVDLVYINGPYLVLPAEHNSTDVQYKHGDGIEDNSIASLSYSYWNPRRYDPMVLANKSVDPNQKTWDLLRKVLIEQGPFDGILGFSQGGALAAILSILLAGQDVIPNPLGPDTVHPPLRFTIIIGSMMPMTKSGFAGLFMQPTKAETPSMHIMGELDTIVGMKAMEHLASRFKNPVLIRHPGGPIHISPTT</sequence>
<evidence type="ECO:0000313" key="4">
    <source>
        <dbReference type="Proteomes" id="UP000078561"/>
    </source>
</evidence>
<evidence type="ECO:0000313" key="3">
    <source>
        <dbReference type="EMBL" id="SAM04298.1"/>
    </source>
</evidence>
<keyword evidence="1" id="KW-0378">Hydrolase</keyword>
<protein>
    <recommendedName>
        <fullName evidence="2">Serine hydrolase domain-containing protein</fullName>
    </recommendedName>
</protein>
<evidence type="ECO:0000259" key="2">
    <source>
        <dbReference type="Pfam" id="PF03959"/>
    </source>
</evidence>
<dbReference type="InterPro" id="IPR029058">
    <property type="entry name" value="AB_hydrolase_fold"/>
</dbReference>
<dbReference type="OMA" id="SAQANHI"/>
<keyword evidence="4" id="KW-1185">Reference proteome</keyword>
<dbReference type="STRING" id="4829.A0A168QCK9"/>
<dbReference type="InterPro" id="IPR005645">
    <property type="entry name" value="FSH-like_dom"/>
</dbReference>
<dbReference type="PANTHER" id="PTHR48070">
    <property type="entry name" value="ESTERASE OVCA2"/>
    <property type="match status" value="1"/>
</dbReference>
<dbReference type="Pfam" id="PF03959">
    <property type="entry name" value="FSH1"/>
    <property type="match status" value="1"/>
</dbReference>
<dbReference type="InterPro" id="IPR050593">
    <property type="entry name" value="LovG"/>
</dbReference>
<proteinExistence type="predicted"/>
<gene>
    <name evidence="3" type="primary">ABSGL_10158.1 scaffold 11802</name>
</gene>
<dbReference type="GO" id="GO:0005737">
    <property type="term" value="C:cytoplasm"/>
    <property type="evidence" value="ECO:0007669"/>
    <property type="project" value="TreeGrafter"/>
</dbReference>
<name>A0A168QCK9_ABSGL</name>
<dbReference type="InParanoid" id="A0A168QCK9"/>
<dbReference type="SUPFAM" id="SSF53474">
    <property type="entry name" value="alpha/beta-Hydrolases"/>
    <property type="match status" value="1"/>
</dbReference>
<evidence type="ECO:0000256" key="1">
    <source>
        <dbReference type="ARBA" id="ARBA00022801"/>
    </source>
</evidence>
<dbReference type="OrthoDB" id="414698at2759"/>